<accession>A0AC61N9M5</accession>
<protein>
    <submittedName>
        <fullName evidence="1">Uncharacterized protein</fullName>
    </submittedName>
</protein>
<reference evidence="1" key="1">
    <citation type="submission" date="2021-01" db="EMBL/GenBank/DDBJ databases">
        <title>Complete genome sequence of Clostridiales bacterium R-7.</title>
        <authorList>
            <person name="Mahoney-Kurpe S.C."/>
            <person name="Palevich N."/>
            <person name="Koike S."/>
            <person name="Moon C.D."/>
            <person name="Attwood G.T."/>
        </authorList>
    </citation>
    <scope>NUCLEOTIDE SEQUENCE</scope>
    <source>
        <strain evidence="1">R-7</strain>
    </source>
</reference>
<evidence type="ECO:0000313" key="1">
    <source>
        <dbReference type="EMBL" id="QUC67256.1"/>
    </source>
</evidence>
<dbReference type="Proteomes" id="UP000682782">
    <property type="component" value="Chromosome"/>
</dbReference>
<name>A0AC61N9M5_9FIRM</name>
<gene>
    <name evidence="1" type="ORF">JYE49_00630</name>
</gene>
<evidence type="ECO:0000313" key="2">
    <source>
        <dbReference type="Proteomes" id="UP000682782"/>
    </source>
</evidence>
<organism evidence="1 2">
    <name type="scientific">Aristaeella hokkaidonensis</name>
    <dbReference type="NCBI Taxonomy" id="3046382"/>
    <lineage>
        <taxon>Bacteria</taxon>
        <taxon>Bacillati</taxon>
        <taxon>Bacillota</taxon>
        <taxon>Clostridia</taxon>
        <taxon>Eubacteriales</taxon>
        <taxon>Aristaeellaceae</taxon>
        <taxon>Aristaeella</taxon>
    </lineage>
</organism>
<proteinExistence type="predicted"/>
<dbReference type="EMBL" id="CP068393">
    <property type="protein sequence ID" value="QUC67256.1"/>
    <property type="molecule type" value="Genomic_DNA"/>
</dbReference>
<keyword evidence="2" id="KW-1185">Reference proteome</keyword>
<sequence length="660" mass="76695">MKKAILLLVLIATVILCAIAIAEEEWETYEGPLSMTIKYPKAIIEASRHSSEDGYVNEYDRIDLFIPRAEQTSARMTCALHDDPQFPFWEDYGYTKLEMDDSLLDQIESSMYKTLNMYMNPEGTEIVEELKMTYPINLEPEIVFDIFLPADDPDGWRNVFETMLSTLKFPPLGEEFAGIRFDFYENVEKNASSEKIIVDEGAACYVLAFSGKTSQFAMEEVEWDDATFRIVNVKTLFKADLMSDGDQLDISCFFPDGLPKLRIRWSDPWTKDRTYYLTMSGKDGSLHMLSASEFLPHELVGTWGTDGVTLRVLRSGDEYKVLANFGDGEYGWSRAVYNDCVYDEEGNRLLCTGIKETCELDPETEDKEESERQYIMEKRESWLPLTIGEDGIMEYPDWEGDPVQLLYYGPFEGTWKDGDTTIDFHFGDTELWCEIKENTETKWTYWCAYDEESDRPYEHFYGYGQNDGQKEEGEATFTIDGEGRLVWNDLSGKETRRFIRQEEPQDEWIHDFYRYEPGDGKQYEVFVITKLLYNENHQVTDVTGQFAHMTDNGESSDWELAEDGKLYTYHLAEDFSADLLASLYDDTMETVTDLHEWYIRVCLEERVPEDGELYFVSHMSEEERKNANPDALFDCIAVKPELNEAGEIRYVCYTRIPWIM</sequence>